<name>A0A7X0U371_9ACTN</name>
<dbReference type="AlphaFoldDB" id="A0A7X0U371"/>
<evidence type="ECO:0000256" key="1">
    <source>
        <dbReference type="ARBA" id="ARBA00001933"/>
    </source>
</evidence>
<comment type="cofactor">
    <cofactor evidence="1">
        <name>pyridoxal 5'-phosphate</name>
        <dbReference type="ChEBI" id="CHEBI:597326"/>
    </cofactor>
</comment>
<evidence type="ECO:0000256" key="3">
    <source>
        <dbReference type="RuleBase" id="RU003560"/>
    </source>
</evidence>
<dbReference type="InterPro" id="IPR015424">
    <property type="entry name" value="PyrdxlP-dep_Trfase"/>
</dbReference>
<dbReference type="InterPro" id="IPR005814">
    <property type="entry name" value="Aminotrans_3"/>
</dbReference>
<proteinExistence type="inferred from homology"/>
<comment type="caution">
    <text evidence="4">The sequence shown here is derived from an EMBL/GenBank/DDBJ whole genome shotgun (WGS) entry which is preliminary data.</text>
</comment>
<dbReference type="InterPro" id="IPR015421">
    <property type="entry name" value="PyrdxlP-dep_Trfase_major"/>
</dbReference>
<dbReference type="PANTHER" id="PTHR43713:SF3">
    <property type="entry name" value="GLUTAMATE-1-SEMIALDEHYDE 2,1-AMINOMUTASE 1, CHLOROPLASTIC-RELATED"/>
    <property type="match status" value="1"/>
</dbReference>
<dbReference type="InterPro" id="IPR049704">
    <property type="entry name" value="Aminotrans_3_PPA_site"/>
</dbReference>
<dbReference type="GO" id="GO:0042286">
    <property type="term" value="F:glutamate-1-semialdehyde 2,1-aminomutase activity"/>
    <property type="evidence" value="ECO:0007669"/>
    <property type="project" value="UniProtKB-EC"/>
</dbReference>
<dbReference type="GO" id="GO:0030170">
    <property type="term" value="F:pyridoxal phosphate binding"/>
    <property type="evidence" value="ECO:0007669"/>
    <property type="project" value="InterPro"/>
</dbReference>
<organism evidence="4 5">
    <name type="scientific">Nonomuraea rubra</name>
    <dbReference type="NCBI Taxonomy" id="46180"/>
    <lineage>
        <taxon>Bacteria</taxon>
        <taxon>Bacillati</taxon>
        <taxon>Actinomycetota</taxon>
        <taxon>Actinomycetes</taxon>
        <taxon>Streptosporangiales</taxon>
        <taxon>Streptosporangiaceae</taxon>
        <taxon>Nonomuraea</taxon>
    </lineage>
</organism>
<comment type="similarity">
    <text evidence="3">Belongs to the class-III pyridoxal-phosphate-dependent aminotransferase family.</text>
</comment>
<dbReference type="CDD" id="cd00610">
    <property type="entry name" value="OAT_like"/>
    <property type="match status" value="1"/>
</dbReference>
<dbReference type="PANTHER" id="PTHR43713">
    <property type="entry name" value="GLUTAMATE-1-SEMIALDEHYDE 2,1-AMINOMUTASE"/>
    <property type="match status" value="1"/>
</dbReference>
<dbReference type="Proteomes" id="UP000565579">
    <property type="component" value="Unassembled WGS sequence"/>
</dbReference>
<evidence type="ECO:0000313" key="4">
    <source>
        <dbReference type="EMBL" id="MBB6553408.1"/>
    </source>
</evidence>
<dbReference type="SUPFAM" id="SSF53383">
    <property type="entry name" value="PLP-dependent transferases"/>
    <property type="match status" value="1"/>
</dbReference>
<dbReference type="Pfam" id="PF00202">
    <property type="entry name" value="Aminotran_3"/>
    <property type="match status" value="1"/>
</dbReference>
<keyword evidence="2 3" id="KW-0663">Pyridoxal phosphate</keyword>
<sequence>MEPRWSSSKALWERACRSIGGGVASSVRGGVYPHQLYFESGKGAHLVDIDGDRYIDYVLGWGPLLLGHGHPAILEAAHAQLDRGIMFGGGNMHEVVAAERFLGALGWAERLLWTNTGTEAVQIALRLARAHTGRDIVVKLGGGYHGWHDTVLASYMGYGKGGEPVPHSLGQPASSLADLRVGLYNDLDNCASAFEAEPGRIAAVLVDPTSSNTGSVAPEPGYLEGLRRLCDEHGALLIFDEVVSGLRLGLSGAAGRFGVTPDLATYGKAIGSGMAVAAVAGRGEVIDLVLQGAVHSGTFNGNPLAMTVLTATLDVLSQPGVYDHIDALGQALVKGVRMAAIEAGHVVAAHHLGATAMVAPGVPRLTGPDDYAEADWEHWGKHVVPAMLEYGVYLLPGGRLFLSTQHTLADVDATTEAFADVFDSLPAPRVQGNSDS</sequence>
<keyword evidence="4" id="KW-0413">Isomerase</keyword>
<gene>
    <name evidence="4" type="ORF">HD593_008203</name>
</gene>
<dbReference type="Gene3D" id="3.40.640.10">
    <property type="entry name" value="Type I PLP-dependent aspartate aminotransferase-like (Major domain)"/>
    <property type="match status" value="1"/>
</dbReference>
<accession>A0A7X0U371</accession>
<evidence type="ECO:0000256" key="2">
    <source>
        <dbReference type="ARBA" id="ARBA00022898"/>
    </source>
</evidence>
<protein>
    <submittedName>
        <fullName evidence="4">Glutamate-1-semialdehyde 2,1-aminomutase</fullName>
        <ecNumber evidence="4">5.4.3.8</ecNumber>
    </submittedName>
</protein>
<dbReference type="GO" id="GO:0008483">
    <property type="term" value="F:transaminase activity"/>
    <property type="evidence" value="ECO:0007669"/>
    <property type="project" value="InterPro"/>
</dbReference>
<dbReference type="RefSeq" id="WP_185107593.1">
    <property type="nucleotide sequence ID" value="NZ_JACHMI010000001.1"/>
</dbReference>
<dbReference type="EMBL" id="JACHMI010000001">
    <property type="protein sequence ID" value="MBB6553408.1"/>
    <property type="molecule type" value="Genomic_DNA"/>
</dbReference>
<dbReference type="InterPro" id="IPR015422">
    <property type="entry name" value="PyrdxlP-dep_Trfase_small"/>
</dbReference>
<dbReference type="EC" id="5.4.3.8" evidence="4"/>
<evidence type="ECO:0000313" key="5">
    <source>
        <dbReference type="Proteomes" id="UP000565579"/>
    </source>
</evidence>
<reference evidence="4 5" key="1">
    <citation type="submission" date="2020-08" db="EMBL/GenBank/DDBJ databases">
        <title>Sequencing the genomes of 1000 actinobacteria strains.</title>
        <authorList>
            <person name="Klenk H.-P."/>
        </authorList>
    </citation>
    <scope>NUCLEOTIDE SEQUENCE [LARGE SCALE GENOMIC DNA]</scope>
    <source>
        <strain evidence="4 5">DSM 43768</strain>
    </source>
</reference>
<dbReference type="Gene3D" id="3.90.1150.10">
    <property type="entry name" value="Aspartate Aminotransferase, domain 1"/>
    <property type="match status" value="1"/>
</dbReference>
<dbReference type="PROSITE" id="PS00600">
    <property type="entry name" value="AA_TRANSFER_CLASS_3"/>
    <property type="match status" value="1"/>
</dbReference>
<keyword evidence="5" id="KW-1185">Reference proteome</keyword>